<name>A0A6P7S6H8_9MOLL</name>
<sequence>MRNLNLPSLCNGMRIIVEELLDNLKVARINRTAFRNEITTIPRITMNLSEGEDIPLQRSQFPVQSCFAMTIHKAQGQTMDNVLIEVERPVIQHGQLYVALSRGRRKENVRVFLKDTQSTKNVVIKSFLSSKLQQRQNEKIFLLTSERERERQN</sequence>
<organism evidence="2 3">
    <name type="scientific">Octopus sinensis</name>
    <name type="common">East Asian common octopus</name>
    <dbReference type="NCBI Taxonomy" id="2607531"/>
    <lineage>
        <taxon>Eukaryota</taxon>
        <taxon>Metazoa</taxon>
        <taxon>Spiralia</taxon>
        <taxon>Lophotrochozoa</taxon>
        <taxon>Mollusca</taxon>
        <taxon>Cephalopoda</taxon>
        <taxon>Coleoidea</taxon>
        <taxon>Octopodiformes</taxon>
        <taxon>Octopoda</taxon>
        <taxon>Incirrata</taxon>
        <taxon>Octopodidae</taxon>
        <taxon>Octopus</taxon>
    </lineage>
</organism>
<dbReference type="Proteomes" id="UP000515154">
    <property type="component" value="Linkage group LG3"/>
</dbReference>
<dbReference type="KEGG" id="osn:115209595"/>
<dbReference type="GO" id="GO:0005657">
    <property type="term" value="C:replication fork"/>
    <property type="evidence" value="ECO:0007669"/>
    <property type="project" value="TreeGrafter"/>
</dbReference>
<dbReference type="AlphaFoldDB" id="A0A6P7S6H8"/>
<keyword evidence="2" id="KW-1185">Reference proteome</keyword>
<evidence type="ECO:0000313" key="2">
    <source>
        <dbReference type="Proteomes" id="UP000515154"/>
    </source>
</evidence>
<dbReference type="SUPFAM" id="SSF52540">
    <property type="entry name" value="P-loop containing nucleoside triphosphate hydrolases"/>
    <property type="match status" value="1"/>
</dbReference>
<evidence type="ECO:0000259" key="1">
    <source>
        <dbReference type="Pfam" id="PF13538"/>
    </source>
</evidence>
<dbReference type="CDD" id="cd18809">
    <property type="entry name" value="SF1_C_RecD"/>
    <property type="match status" value="1"/>
</dbReference>
<dbReference type="GO" id="GO:0006260">
    <property type="term" value="P:DNA replication"/>
    <property type="evidence" value="ECO:0007669"/>
    <property type="project" value="TreeGrafter"/>
</dbReference>
<dbReference type="RefSeq" id="XP_029633894.1">
    <property type="nucleotide sequence ID" value="XM_029778034.1"/>
</dbReference>
<protein>
    <submittedName>
        <fullName evidence="3">ATP-dependent DNA helicase PIF1-like</fullName>
    </submittedName>
</protein>
<dbReference type="PANTHER" id="PTHR23274:SF51">
    <property type="entry name" value="OS03G0423850 PROTEIN"/>
    <property type="match status" value="1"/>
</dbReference>
<accession>A0A6P7S6H8</accession>
<proteinExistence type="predicted"/>
<feature type="domain" description="UvrD-like helicase C-terminal" evidence="1">
    <location>
        <begin position="66"/>
        <end position="106"/>
    </location>
</feature>
<dbReference type="Gene3D" id="3.40.50.300">
    <property type="entry name" value="P-loop containing nucleotide triphosphate hydrolases"/>
    <property type="match status" value="1"/>
</dbReference>
<dbReference type="InterPro" id="IPR027417">
    <property type="entry name" value="P-loop_NTPase"/>
</dbReference>
<dbReference type="Pfam" id="PF13538">
    <property type="entry name" value="UvrD_C_2"/>
    <property type="match status" value="1"/>
</dbReference>
<dbReference type="InterPro" id="IPR027785">
    <property type="entry name" value="UvrD-like_helicase_C"/>
</dbReference>
<reference evidence="3" key="1">
    <citation type="submission" date="2025-08" db="UniProtKB">
        <authorList>
            <consortium name="RefSeq"/>
        </authorList>
    </citation>
    <scope>IDENTIFICATION</scope>
</reference>
<evidence type="ECO:0000313" key="3">
    <source>
        <dbReference type="RefSeq" id="XP_029633894.1"/>
    </source>
</evidence>
<gene>
    <name evidence="3" type="primary">LOC115209595</name>
</gene>
<dbReference type="PANTHER" id="PTHR23274">
    <property type="entry name" value="DNA HELICASE-RELATED"/>
    <property type="match status" value="1"/>
</dbReference>